<dbReference type="SUPFAM" id="SSF54236">
    <property type="entry name" value="Ubiquitin-like"/>
    <property type="match status" value="1"/>
</dbReference>
<dbReference type="InterPro" id="IPR050158">
    <property type="entry name" value="Ubiquitin_ubiquitin-like"/>
</dbReference>
<accession>A0A671UZH3</accession>
<dbReference type="PANTHER" id="PTHR10666">
    <property type="entry name" value="UBIQUITIN"/>
    <property type="match status" value="1"/>
</dbReference>
<dbReference type="InterPro" id="IPR019956">
    <property type="entry name" value="Ubiquitin_dom"/>
</dbReference>
<dbReference type="Proteomes" id="UP000472265">
    <property type="component" value="Chromosome 10"/>
</dbReference>
<evidence type="ECO:0000259" key="1">
    <source>
        <dbReference type="PROSITE" id="PS50053"/>
    </source>
</evidence>
<dbReference type="InterPro" id="IPR000626">
    <property type="entry name" value="Ubiquitin-like_dom"/>
</dbReference>
<dbReference type="Pfam" id="PF00240">
    <property type="entry name" value="ubiquitin"/>
    <property type="match status" value="1"/>
</dbReference>
<name>A0A671UZH3_SPAAU</name>
<dbReference type="SMART" id="SM00213">
    <property type="entry name" value="UBQ"/>
    <property type="match status" value="1"/>
</dbReference>
<keyword evidence="3" id="KW-1185">Reference proteome</keyword>
<feature type="domain" description="Ubiquitin-like" evidence="1">
    <location>
        <begin position="3"/>
        <end position="82"/>
    </location>
</feature>
<reference evidence="2" key="1">
    <citation type="submission" date="2021-04" db="EMBL/GenBank/DDBJ databases">
        <authorList>
            <consortium name="Wellcome Sanger Institute Data Sharing"/>
        </authorList>
    </citation>
    <scope>NUCLEOTIDE SEQUENCE [LARGE SCALE GENOMIC DNA]</scope>
</reference>
<dbReference type="InterPro" id="IPR029071">
    <property type="entry name" value="Ubiquitin-like_domsf"/>
</dbReference>
<protein>
    <recommendedName>
        <fullName evidence="1">Ubiquitin-like domain-containing protein</fullName>
    </recommendedName>
</protein>
<dbReference type="GeneTree" id="ENSGT00940000163680"/>
<dbReference type="AlphaFoldDB" id="A0A671UZH3"/>
<dbReference type="Gene3D" id="3.10.20.90">
    <property type="entry name" value="Phosphatidylinositol 3-kinase Catalytic Subunit, Chain A, domain 1"/>
    <property type="match status" value="1"/>
</dbReference>
<reference evidence="2" key="2">
    <citation type="submission" date="2025-08" db="UniProtKB">
        <authorList>
            <consortium name="Ensembl"/>
        </authorList>
    </citation>
    <scope>IDENTIFICATION</scope>
</reference>
<organism evidence="2 3">
    <name type="scientific">Sparus aurata</name>
    <name type="common">Gilthead sea bream</name>
    <dbReference type="NCBI Taxonomy" id="8175"/>
    <lineage>
        <taxon>Eukaryota</taxon>
        <taxon>Metazoa</taxon>
        <taxon>Chordata</taxon>
        <taxon>Craniata</taxon>
        <taxon>Vertebrata</taxon>
        <taxon>Euteleostomi</taxon>
        <taxon>Actinopterygii</taxon>
        <taxon>Neopterygii</taxon>
        <taxon>Teleostei</taxon>
        <taxon>Neoteleostei</taxon>
        <taxon>Acanthomorphata</taxon>
        <taxon>Eupercaria</taxon>
        <taxon>Spariformes</taxon>
        <taxon>Sparidae</taxon>
        <taxon>Sparus</taxon>
    </lineage>
</organism>
<sequence>MYVKVFVKTLTGKTWTFFFTEEEFKSTTVLQLKTKIREREGIPEDQLRLVFAGQQLEDGRRLSDYNIEKDPTIHRIIKLRGGAELPGTGDSGMGDKEGNNRKQTLCECQPDKGAHSGLFGRLQIPQCLHHSGLIQHVPWCGQCLCYKASPVIL</sequence>
<proteinExistence type="predicted"/>
<evidence type="ECO:0000313" key="2">
    <source>
        <dbReference type="Ensembl" id="ENSSAUP00010019061.1"/>
    </source>
</evidence>
<evidence type="ECO:0000313" key="3">
    <source>
        <dbReference type="Proteomes" id="UP000472265"/>
    </source>
</evidence>
<dbReference type="PROSITE" id="PS50053">
    <property type="entry name" value="UBIQUITIN_2"/>
    <property type="match status" value="1"/>
</dbReference>
<dbReference type="Ensembl" id="ENSSAUT00010020165.1">
    <property type="protein sequence ID" value="ENSSAUP00010019061.1"/>
    <property type="gene ID" value="ENSSAUG00010008614.1"/>
</dbReference>
<reference evidence="2" key="3">
    <citation type="submission" date="2025-09" db="UniProtKB">
        <authorList>
            <consortium name="Ensembl"/>
        </authorList>
    </citation>
    <scope>IDENTIFICATION</scope>
</reference>
<dbReference type="PRINTS" id="PR00348">
    <property type="entry name" value="UBIQUITIN"/>
</dbReference>
<dbReference type="InParanoid" id="A0A671UZH3"/>